<evidence type="ECO:0000313" key="2">
    <source>
        <dbReference type="EMBL" id="SFR54822.1"/>
    </source>
</evidence>
<proteinExistence type="predicted"/>
<evidence type="ECO:0000256" key="1">
    <source>
        <dbReference type="SAM" id="Phobius"/>
    </source>
</evidence>
<keyword evidence="3" id="KW-1185">Reference proteome</keyword>
<dbReference type="OrthoDB" id="5431540at2"/>
<protein>
    <recommendedName>
        <fullName evidence="4">YD repeat-containing protein</fullName>
    </recommendedName>
</protein>
<dbReference type="Proteomes" id="UP000199534">
    <property type="component" value="Unassembled WGS sequence"/>
</dbReference>
<keyword evidence="1" id="KW-0812">Transmembrane</keyword>
<feature type="transmembrane region" description="Helical" evidence="1">
    <location>
        <begin position="144"/>
        <end position="163"/>
    </location>
</feature>
<dbReference type="STRING" id="400055.SAMN04490243_2837"/>
<sequence length="997" mass="114555">MLDSQDFDYSPRRILRDMLPYPILTILLLALVFLFWTDGVFLRILFVVFMIYAVNLVALVALGTGEQTSHLSGRILLCNLGYSAGLTLILLLFTGFFRDSESGVLYFAAAGFGLLIATFFITTLSFLSYYLIWRKQPAREPWNWKSLPVSGFLLVSLFVFGFFTNSRQEEKGIVRWSEREVNWEDFYQVGSIEGGYSASIYSGIASPDVITDSNPSIYAYMDPDFSEKLEGMEAYDDVLRHEQYHFNITEYCARLMRKEVLETGLGGLSTPKLKEMHQRYYRKLDSLQDAYDTETDHSVKYHSQQAWEAQIDDWLRQTANFAEENMYNYHQFAGGSAQYYKHIYFTMDQELLTSLPVGPAEFPNGETYEVEYSGRGNRTITFYRNGEVTNGGYFGTAVVELYRKKGGITEVHYKNQDKVYTRKLMSAIIRTQVDSTGRITSQYFNDKDQRIAQDGVYEISWRLQPDSTYRSVSRNQKGEIVPKEGPIYFEERRLDKRGRTIYSRYLDRAGRPVLDDEFIASRQWEYNKKNQRIRYRKFDKSGAPAVYLSDYHLTYDYDEYGQISRVSSLDQEGNPTYDNNGASIYEYTYDLKGRETSIKRLNAAGDPIVANDDYFMKVYEYGDNGKLAFEASYYPGYVLKFTEDRWGATRYAYEGDSITLQYNYDAYGNLMSNDDEVAAIKQVLNAEGQVARKIYLDTLGLPMAKPDGVVAHQYTYDDVGNTLSEHTLDSLGSPLANKGDVALTRWEYDSEGNVVATRYFDTDDKPVALDGTHKTTMEYNETGLVTAVHEYDLEDQPIPGVATTRYRYNTYGTLFEELYFDGRGRRTINASGISGQRYLLNKRDYATGVVNIDSRGRITNNYSGYALQRRQLNELGHLVSLSYYDERSQPVSGPSGYHKLVYEWAPVGEIVKVAYFNTSLNPTSDNEGTAVYEYTLAPSGMDLEVRRYNEFGRLADNWEGKAISKYAETQNGLYYLYEELNSSGEVVFEDNDYRFIE</sequence>
<gene>
    <name evidence="2" type="ORF">SAMN04490243_2837</name>
</gene>
<accession>A0A1I6HK47</accession>
<reference evidence="2 3" key="1">
    <citation type="submission" date="2016-10" db="EMBL/GenBank/DDBJ databases">
        <authorList>
            <person name="de Groot N.N."/>
        </authorList>
    </citation>
    <scope>NUCLEOTIDE SEQUENCE [LARGE SCALE GENOMIC DNA]</scope>
    <source>
        <strain evidence="2 3">DSM 21019</strain>
    </source>
</reference>
<feature type="transmembrane region" description="Helical" evidence="1">
    <location>
        <begin position="75"/>
        <end position="97"/>
    </location>
</feature>
<feature type="transmembrane region" description="Helical" evidence="1">
    <location>
        <begin position="18"/>
        <end position="36"/>
    </location>
</feature>
<dbReference type="AlphaFoldDB" id="A0A1I6HK47"/>
<evidence type="ECO:0000313" key="3">
    <source>
        <dbReference type="Proteomes" id="UP000199534"/>
    </source>
</evidence>
<feature type="transmembrane region" description="Helical" evidence="1">
    <location>
        <begin position="42"/>
        <end position="63"/>
    </location>
</feature>
<evidence type="ECO:0008006" key="4">
    <source>
        <dbReference type="Google" id="ProtNLM"/>
    </source>
</evidence>
<dbReference type="Gene3D" id="2.180.10.10">
    <property type="entry name" value="RHS repeat-associated core"/>
    <property type="match status" value="1"/>
</dbReference>
<dbReference type="RefSeq" id="WP_092983333.1">
    <property type="nucleotide sequence ID" value="NZ_FOYQ01000002.1"/>
</dbReference>
<keyword evidence="1" id="KW-0472">Membrane</keyword>
<keyword evidence="1" id="KW-1133">Transmembrane helix</keyword>
<organism evidence="2 3">
    <name type="scientific">Robiginitalea myxolifaciens</name>
    <dbReference type="NCBI Taxonomy" id="400055"/>
    <lineage>
        <taxon>Bacteria</taxon>
        <taxon>Pseudomonadati</taxon>
        <taxon>Bacteroidota</taxon>
        <taxon>Flavobacteriia</taxon>
        <taxon>Flavobacteriales</taxon>
        <taxon>Flavobacteriaceae</taxon>
        <taxon>Robiginitalea</taxon>
    </lineage>
</organism>
<name>A0A1I6HK47_9FLAO</name>
<feature type="transmembrane region" description="Helical" evidence="1">
    <location>
        <begin position="103"/>
        <end position="132"/>
    </location>
</feature>
<dbReference type="EMBL" id="FOYQ01000002">
    <property type="protein sequence ID" value="SFR54822.1"/>
    <property type="molecule type" value="Genomic_DNA"/>
</dbReference>